<dbReference type="EMBL" id="NAJQ01000829">
    <property type="protein sequence ID" value="TKA64514.1"/>
    <property type="molecule type" value="Genomic_DNA"/>
</dbReference>
<evidence type="ECO:0000313" key="9">
    <source>
        <dbReference type="Proteomes" id="UP000309340"/>
    </source>
</evidence>
<evidence type="ECO:0000259" key="7">
    <source>
        <dbReference type="PROSITE" id="PS50888"/>
    </source>
</evidence>
<dbReference type="GO" id="GO:0000978">
    <property type="term" value="F:RNA polymerase II cis-regulatory region sequence-specific DNA binding"/>
    <property type="evidence" value="ECO:0007669"/>
    <property type="project" value="TreeGrafter"/>
</dbReference>
<evidence type="ECO:0000256" key="5">
    <source>
        <dbReference type="ARBA" id="ARBA00023242"/>
    </source>
</evidence>
<reference evidence="8 9" key="1">
    <citation type="submission" date="2017-03" db="EMBL/GenBank/DDBJ databases">
        <title>Genomes of endolithic fungi from Antarctica.</title>
        <authorList>
            <person name="Coleine C."/>
            <person name="Masonjones S."/>
            <person name="Stajich J.E."/>
        </authorList>
    </citation>
    <scope>NUCLEOTIDE SEQUENCE [LARGE SCALE GENOMIC DNA]</scope>
    <source>
        <strain evidence="8 9">CCFEE 5184</strain>
    </source>
</reference>
<sequence>MSTPTGTNPSSYPPSSSLNHDKAGSRLSDQQKKKNHILSEAKRREAIRAEFDRLAALVPGMGGQGRSEAVVLQATVEFMREQVGKKEELKVEATRAGISEEEFERCYSLAQAKRSIGGGEEGRAGI</sequence>
<keyword evidence="4" id="KW-0804">Transcription</keyword>
<evidence type="ECO:0000256" key="1">
    <source>
        <dbReference type="ARBA" id="ARBA00004123"/>
    </source>
</evidence>
<accession>A0A4U0WMQ1</accession>
<keyword evidence="5" id="KW-0539">Nucleus</keyword>
<dbReference type="AlphaFoldDB" id="A0A4U0WMQ1"/>
<dbReference type="GO" id="GO:0046983">
    <property type="term" value="F:protein dimerization activity"/>
    <property type="evidence" value="ECO:0007669"/>
    <property type="project" value="InterPro"/>
</dbReference>
<keyword evidence="2" id="KW-0805">Transcription regulation</keyword>
<dbReference type="GO" id="GO:0005634">
    <property type="term" value="C:nucleus"/>
    <property type="evidence" value="ECO:0007669"/>
    <property type="project" value="UniProtKB-SubCell"/>
</dbReference>
<dbReference type="InterPro" id="IPR057072">
    <property type="entry name" value="bHLH_INO4"/>
</dbReference>
<name>A0A4U0WMQ1_9PEZI</name>
<feature type="domain" description="BHLH" evidence="7">
    <location>
        <begin position="31"/>
        <end position="82"/>
    </location>
</feature>
<dbReference type="SUPFAM" id="SSF47459">
    <property type="entry name" value="HLH, helix-loop-helix DNA-binding domain"/>
    <property type="match status" value="1"/>
</dbReference>
<comment type="subcellular location">
    <subcellularLocation>
        <location evidence="1">Nucleus</location>
    </subcellularLocation>
</comment>
<evidence type="ECO:0000256" key="3">
    <source>
        <dbReference type="ARBA" id="ARBA00023125"/>
    </source>
</evidence>
<feature type="compositionally biased region" description="Basic and acidic residues" evidence="6">
    <location>
        <begin position="19"/>
        <end position="42"/>
    </location>
</feature>
<dbReference type="GO" id="GO:0000981">
    <property type="term" value="F:DNA-binding transcription factor activity, RNA polymerase II-specific"/>
    <property type="evidence" value="ECO:0007669"/>
    <property type="project" value="TreeGrafter"/>
</dbReference>
<evidence type="ECO:0000256" key="6">
    <source>
        <dbReference type="SAM" id="MobiDB-lite"/>
    </source>
</evidence>
<dbReference type="PANTHER" id="PTHR15741:SF39">
    <property type="entry name" value="BHLH TRANSCRIPTION FACTOR (EUROFUNG)"/>
    <property type="match status" value="1"/>
</dbReference>
<evidence type="ECO:0000313" key="8">
    <source>
        <dbReference type="EMBL" id="TKA64514.1"/>
    </source>
</evidence>
<dbReference type="PROSITE" id="PS50888">
    <property type="entry name" value="BHLH"/>
    <property type="match status" value="1"/>
</dbReference>
<proteinExistence type="predicted"/>
<comment type="caution">
    <text evidence="8">The sequence shown here is derived from an EMBL/GenBank/DDBJ whole genome shotgun (WGS) entry which is preliminary data.</text>
</comment>
<dbReference type="Pfam" id="PF23181">
    <property type="entry name" value="bHLH_INO4"/>
    <property type="match status" value="1"/>
</dbReference>
<organism evidence="8 9">
    <name type="scientific">Friedmanniomyces simplex</name>
    <dbReference type="NCBI Taxonomy" id="329884"/>
    <lineage>
        <taxon>Eukaryota</taxon>
        <taxon>Fungi</taxon>
        <taxon>Dikarya</taxon>
        <taxon>Ascomycota</taxon>
        <taxon>Pezizomycotina</taxon>
        <taxon>Dothideomycetes</taxon>
        <taxon>Dothideomycetidae</taxon>
        <taxon>Mycosphaerellales</taxon>
        <taxon>Teratosphaeriaceae</taxon>
        <taxon>Friedmanniomyces</taxon>
    </lineage>
</organism>
<dbReference type="Proteomes" id="UP000309340">
    <property type="component" value="Unassembled WGS sequence"/>
</dbReference>
<evidence type="ECO:0000256" key="4">
    <source>
        <dbReference type="ARBA" id="ARBA00023163"/>
    </source>
</evidence>
<feature type="compositionally biased region" description="Low complexity" evidence="6">
    <location>
        <begin position="1"/>
        <end position="17"/>
    </location>
</feature>
<dbReference type="STRING" id="329884.A0A4U0WMQ1"/>
<keyword evidence="9" id="KW-1185">Reference proteome</keyword>
<dbReference type="InterPro" id="IPR011598">
    <property type="entry name" value="bHLH_dom"/>
</dbReference>
<gene>
    <name evidence="8" type="ORF">B0A55_11308</name>
</gene>
<dbReference type="Gene3D" id="4.10.280.10">
    <property type="entry name" value="Helix-loop-helix DNA-binding domain"/>
    <property type="match status" value="1"/>
</dbReference>
<keyword evidence="3" id="KW-0238">DNA-binding</keyword>
<dbReference type="InterPro" id="IPR052207">
    <property type="entry name" value="Max-like/E-box_TFs"/>
</dbReference>
<feature type="region of interest" description="Disordered" evidence="6">
    <location>
        <begin position="1"/>
        <end position="42"/>
    </location>
</feature>
<dbReference type="PANTHER" id="PTHR15741">
    <property type="entry name" value="BASIC HELIX-LOOP-HELIX ZIP TRANSCRIPTION FACTOR"/>
    <property type="match status" value="1"/>
</dbReference>
<dbReference type="InterPro" id="IPR036638">
    <property type="entry name" value="HLH_DNA-bd_sf"/>
</dbReference>
<dbReference type="OrthoDB" id="5778525at2759"/>
<evidence type="ECO:0000256" key="2">
    <source>
        <dbReference type="ARBA" id="ARBA00023015"/>
    </source>
</evidence>
<protein>
    <recommendedName>
        <fullName evidence="7">BHLH domain-containing protein</fullName>
    </recommendedName>
</protein>